<dbReference type="PANTHER" id="PTHR30478:SF0">
    <property type="entry name" value="BETA SLIDING CLAMP"/>
    <property type="match status" value="1"/>
</dbReference>
<dbReference type="InterPro" id="IPR022637">
    <property type="entry name" value="DNA_polIII_beta_cen"/>
</dbReference>
<keyword evidence="9" id="KW-0238">DNA-binding</keyword>
<dbReference type="PANTHER" id="PTHR30478">
    <property type="entry name" value="DNA POLYMERASE III SUBUNIT BETA"/>
    <property type="match status" value="1"/>
</dbReference>
<feature type="domain" description="DNA polymerase III beta sliding clamp C-terminal" evidence="13">
    <location>
        <begin position="248"/>
        <end position="374"/>
    </location>
</feature>
<evidence type="ECO:0000259" key="12">
    <source>
        <dbReference type="Pfam" id="PF02767"/>
    </source>
</evidence>
<dbReference type="GO" id="GO:0005737">
    <property type="term" value="C:cytoplasm"/>
    <property type="evidence" value="ECO:0007669"/>
    <property type="project" value="UniProtKB-SubCell"/>
</dbReference>
<dbReference type="Pfam" id="PF02767">
    <property type="entry name" value="DNA_pol3_beta_2"/>
    <property type="match status" value="1"/>
</dbReference>
<evidence type="ECO:0000313" key="14">
    <source>
        <dbReference type="EMBL" id="CAA9559729.1"/>
    </source>
</evidence>
<keyword evidence="4 10" id="KW-0963">Cytoplasm</keyword>
<proteinExistence type="inferred from homology"/>
<evidence type="ECO:0000256" key="4">
    <source>
        <dbReference type="ARBA" id="ARBA00022490"/>
    </source>
</evidence>
<evidence type="ECO:0000259" key="11">
    <source>
        <dbReference type="Pfam" id="PF00712"/>
    </source>
</evidence>
<accession>A0A6J4UTY0</accession>
<dbReference type="SUPFAM" id="SSF55979">
    <property type="entry name" value="DNA clamp"/>
    <property type="match status" value="3"/>
</dbReference>
<dbReference type="AlphaFoldDB" id="A0A6J4UTY0"/>
<dbReference type="GO" id="GO:0003677">
    <property type="term" value="F:DNA binding"/>
    <property type="evidence" value="ECO:0007669"/>
    <property type="project" value="UniProtKB-UniRule"/>
</dbReference>
<evidence type="ECO:0000256" key="3">
    <source>
        <dbReference type="ARBA" id="ARBA00021035"/>
    </source>
</evidence>
<evidence type="ECO:0000256" key="9">
    <source>
        <dbReference type="ARBA" id="ARBA00023125"/>
    </source>
</evidence>
<dbReference type="CDD" id="cd00140">
    <property type="entry name" value="beta_clamp"/>
    <property type="match status" value="1"/>
</dbReference>
<evidence type="ECO:0000256" key="6">
    <source>
        <dbReference type="ARBA" id="ARBA00022695"/>
    </source>
</evidence>
<dbReference type="Gene3D" id="3.10.150.10">
    <property type="entry name" value="DNA Polymerase III, subunit A, domain 2"/>
    <property type="match status" value="1"/>
</dbReference>
<evidence type="ECO:0000256" key="7">
    <source>
        <dbReference type="ARBA" id="ARBA00022705"/>
    </source>
</evidence>
<evidence type="ECO:0000256" key="8">
    <source>
        <dbReference type="ARBA" id="ARBA00022932"/>
    </source>
</evidence>
<keyword evidence="7 10" id="KW-0235">DNA replication</keyword>
<dbReference type="InterPro" id="IPR022635">
    <property type="entry name" value="DNA_polIII_beta_C"/>
</dbReference>
<comment type="subunit">
    <text evidence="10">Forms a ring-shaped head-to-tail homodimer around DNA.</text>
</comment>
<dbReference type="Pfam" id="PF00712">
    <property type="entry name" value="DNA_pol3_beta"/>
    <property type="match status" value="1"/>
</dbReference>
<dbReference type="GO" id="GO:0008408">
    <property type="term" value="F:3'-5' exonuclease activity"/>
    <property type="evidence" value="ECO:0007669"/>
    <property type="project" value="InterPro"/>
</dbReference>
<dbReference type="SMART" id="SM00480">
    <property type="entry name" value="POL3Bc"/>
    <property type="match status" value="1"/>
</dbReference>
<name>A0A6J4UTY0_9BACT</name>
<evidence type="ECO:0000256" key="2">
    <source>
        <dbReference type="ARBA" id="ARBA00010752"/>
    </source>
</evidence>
<organism evidence="14">
    <name type="scientific">uncultured Thermomicrobiales bacterium</name>
    <dbReference type="NCBI Taxonomy" id="1645740"/>
    <lineage>
        <taxon>Bacteria</taxon>
        <taxon>Pseudomonadati</taxon>
        <taxon>Thermomicrobiota</taxon>
        <taxon>Thermomicrobia</taxon>
        <taxon>Thermomicrobiales</taxon>
        <taxon>environmental samples</taxon>
    </lineage>
</organism>
<comment type="subcellular location">
    <subcellularLocation>
        <location evidence="1 10">Cytoplasm</location>
    </subcellularLocation>
</comment>
<dbReference type="Gene3D" id="3.70.10.10">
    <property type="match status" value="1"/>
</dbReference>
<keyword evidence="8 10" id="KW-0239">DNA-directed DNA polymerase</keyword>
<evidence type="ECO:0000259" key="13">
    <source>
        <dbReference type="Pfam" id="PF02768"/>
    </source>
</evidence>
<dbReference type="EMBL" id="CADCWM010000445">
    <property type="protein sequence ID" value="CAA9559729.1"/>
    <property type="molecule type" value="Genomic_DNA"/>
</dbReference>
<keyword evidence="6 10" id="KW-0548">Nucleotidyltransferase</keyword>
<feature type="domain" description="DNA polymerase III beta sliding clamp central" evidence="12">
    <location>
        <begin position="130"/>
        <end position="246"/>
    </location>
</feature>
<sequence>MKITVMQEGLQKGLGQVARAVGTKTSLPVLGNILLATDGGRLKLAATNLEVGITCWVDCAIEEEGAVTVPARLLTDFVGNLPNDAVKLELDRRTLTLHVRAARSKATVKGIDAEDFPAIPTIEGDPTATIAPELLREMIAQVAFAAAADESRPVLAGVHLRFEGDRLTLSAADGFRMAVRSGELIRPAAEEVSIIVPARAMTELSRALGDAQDPVELTVTRGRNQLLVRTAGLEFLSRLIDGAFPDWRQIVPSGYNTRTVMDRDRFLSAAKLASYFARDNNDVVKLSIKPGDGEYAPGALTISANAAEVGDNTSDIDAAVEGPEGQIAFNVRYLSDVLSALKTPQVALEMQGSSSAGVIKPVGSGDSTHVIMPMHLASY</sequence>
<dbReference type="Pfam" id="PF02768">
    <property type="entry name" value="DNA_pol3_beta_3"/>
    <property type="match status" value="1"/>
</dbReference>
<dbReference type="GO" id="GO:0006271">
    <property type="term" value="P:DNA strand elongation involved in DNA replication"/>
    <property type="evidence" value="ECO:0007669"/>
    <property type="project" value="TreeGrafter"/>
</dbReference>
<evidence type="ECO:0000256" key="5">
    <source>
        <dbReference type="ARBA" id="ARBA00022679"/>
    </source>
</evidence>
<comment type="similarity">
    <text evidence="2 10">Belongs to the beta sliding clamp family.</text>
</comment>
<dbReference type="GO" id="GO:0003887">
    <property type="term" value="F:DNA-directed DNA polymerase activity"/>
    <property type="evidence" value="ECO:0007669"/>
    <property type="project" value="UniProtKB-UniRule"/>
</dbReference>
<dbReference type="PIRSF" id="PIRSF000804">
    <property type="entry name" value="DNA_pol_III_b"/>
    <property type="match status" value="1"/>
</dbReference>
<dbReference type="InterPro" id="IPR046938">
    <property type="entry name" value="DNA_clamp_sf"/>
</dbReference>
<feature type="domain" description="DNA polymerase III beta sliding clamp N-terminal" evidence="11">
    <location>
        <begin position="1"/>
        <end position="120"/>
    </location>
</feature>
<dbReference type="NCBIfam" id="TIGR00663">
    <property type="entry name" value="dnan"/>
    <property type="match status" value="1"/>
</dbReference>
<keyword evidence="5 10" id="KW-0808">Transferase</keyword>
<reference evidence="14" key="1">
    <citation type="submission" date="2020-02" db="EMBL/GenBank/DDBJ databases">
        <authorList>
            <person name="Meier V. D."/>
        </authorList>
    </citation>
    <scope>NUCLEOTIDE SEQUENCE</scope>
    <source>
        <strain evidence="14">AVDCRST_MAG88</strain>
    </source>
</reference>
<evidence type="ECO:0000256" key="10">
    <source>
        <dbReference type="PIRNR" id="PIRNR000804"/>
    </source>
</evidence>
<comment type="function">
    <text evidence="10">Confers DNA tethering and processivity to DNA polymerases and other proteins. Acts as a clamp, forming a ring around DNA (a reaction catalyzed by the clamp-loading complex) which diffuses in an ATP-independent manner freely and bidirectionally along dsDNA. Initially characterized for its ability to contact the catalytic subunit of DNA polymerase III (Pol III), a complex, multichain enzyme responsible for most of the replicative synthesis in bacteria; Pol III exhibits 3'-5' exonuclease proofreading activity. The beta chain is required for initiation of replication as well as for processivity of DNA replication.</text>
</comment>
<dbReference type="GO" id="GO:0009360">
    <property type="term" value="C:DNA polymerase III complex"/>
    <property type="evidence" value="ECO:0007669"/>
    <property type="project" value="InterPro"/>
</dbReference>
<protein>
    <recommendedName>
        <fullName evidence="3 10">Beta sliding clamp</fullName>
    </recommendedName>
</protein>
<evidence type="ECO:0000256" key="1">
    <source>
        <dbReference type="ARBA" id="ARBA00004496"/>
    </source>
</evidence>
<gene>
    <name evidence="14" type="ORF">AVDCRST_MAG88-1392</name>
</gene>
<dbReference type="InterPro" id="IPR001001">
    <property type="entry name" value="DNA_polIII_beta"/>
</dbReference>
<dbReference type="InterPro" id="IPR022634">
    <property type="entry name" value="DNA_polIII_beta_N"/>
</dbReference>